<protein>
    <submittedName>
        <fullName evidence="1">Uncharacterized protein</fullName>
    </submittedName>
</protein>
<reference evidence="1 2" key="1">
    <citation type="submission" date="2024-11" db="EMBL/GenBank/DDBJ databases">
        <title>Chromosome-level genome assembly of the freshwater bivalve Anodonta woodiana.</title>
        <authorList>
            <person name="Chen X."/>
        </authorList>
    </citation>
    <scope>NUCLEOTIDE SEQUENCE [LARGE SCALE GENOMIC DNA]</scope>
    <source>
        <strain evidence="1">MN2024</strain>
        <tissue evidence="1">Gills</tissue>
    </source>
</reference>
<dbReference type="Proteomes" id="UP001634394">
    <property type="component" value="Unassembled WGS sequence"/>
</dbReference>
<proteinExistence type="predicted"/>
<comment type="caution">
    <text evidence="1">The sequence shown here is derived from an EMBL/GenBank/DDBJ whole genome shotgun (WGS) entry which is preliminary data.</text>
</comment>
<dbReference type="EMBL" id="JBJQND010000016">
    <property type="protein sequence ID" value="KAL3847703.1"/>
    <property type="molecule type" value="Genomic_DNA"/>
</dbReference>
<dbReference type="AlphaFoldDB" id="A0ABD3UGP0"/>
<name>A0ABD3UGP0_SINWO</name>
<sequence length="635" mass="71092">MWSKDKQGTHMLFDKGKYQAHSVSVDNVEDLFPKLRRKIKVMLNGLKSGQFSGAEIIATLLPRAVRESIETIEIHVRNKALENEGKRMSEEAKNFALKDAAKDEINKLVAEALCCSSSRRKRSACALRQTYVELVEDSVEITDAGIKFKVYEMNNHRHIHEITDDISLSTKALSKRQNILLSKIHLGLGVHSAFANFFGALHYFQTGDNARGGFFLLQSLHSVGQLTGLNEKIAYKLSESTSGRIVNKYLQQSAKKIASTLFKGDTMVEKAASKIDLLIRSVPIVGIAFDIYFIEEDIVNLVENQDRDLVQLYAIDISLDSVISLLSFDPLLEPVVLALSMIRMVFEVKLISSIKVKVVDSTDPLKTCFSIVDVNTFSNQPSVSIITIDNIIFEIKYSEDSGIVEKVPLILDFSKSQENVSKNLLTPEYGNIQMSRRDKGNVITIMDSTHSDHIIVNNKDNFLSCSGGDPDYLEGRGGQDLYVIKKTCSKAHISNYDPFEKLDKILVKSDYNSLRVEMDSKDSVVIRSKESAMMIVLLNWFVNSTYQHLVVETEDGVTCTVPTSKDEVMKTMNLLPVEMRFTEQSCKNEFHTTLNLNDILFKNVQKVVVRPKSCIVSVIGNALGNHIDLGPISVA</sequence>
<keyword evidence="2" id="KW-1185">Reference proteome</keyword>
<evidence type="ECO:0000313" key="2">
    <source>
        <dbReference type="Proteomes" id="UP001634394"/>
    </source>
</evidence>
<organism evidence="1 2">
    <name type="scientific">Sinanodonta woodiana</name>
    <name type="common">Chinese pond mussel</name>
    <name type="synonym">Anodonta woodiana</name>
    <dbReference type="NCBI Taxonomy" id="1069815"/>
    <lineage>
        <taxon>Eukaryota</taxon>
        <taxon>Metazoa</taxon>
        <taxon>Spiralia</taxon>
        <taxon>Lophotrochozoa</taxon>
        <taxon>Mollusca</taxon>
        <taxon>Bivalvia</taxon>
        <taxon>Autobranchia</taxon>
        <taxon>Heteroconchia</taxon>
        <taxon>Palaeoheterodonta</taxon>
        <taxon>Unionida</taxon>
        <taxon>Unionoidea</taxon>
        <taxon>Unionidae</taxon>
        <taxon>Unioninae</taxon>
        <taxon>Sinanodonta</taxon>
    </lineage>
</organism>
<gene>
    <name evidence="1" type="ORF">ACJMK2_018600</name>
</gene>
<accession>A0ABD3UGP0</accession>
<evidence type="ECO:0000313" key="1">
    <source>
        <dbReference type="EMBL" id="KAL3847703.1"/>
    </source>
</evidence>